<reference evidence="1" key="2">
    <citation type="journal article" date="2015" name="Fish Shellfish Immunol.">
        <title>Early steps in the European eel (Anguilla anguilla)-Vibrio vulnificus interaction in the gills: Role of the RtxA13 toxin.</title>
        <authorList>
            <person name="Callol A."/>
            <person name="Pajuelo D."/>
            <person name="Ebbesson L."/>
            <person name="Teles M."/>
            <person name="MacKenzie S."/>
            <person name="Amaro C."/>
        </authorList>
    </citation>
    <scope>NUCLEOTIDE SEQUENCE</scope>
</reference>
<name>A0A0E9PMH4_ANGAN</name>
<organism evidence="1">
    <name type="scientific">Anguilla anguilla</name>
    <name type="common">European freshwater eel</name>
    <name type="synonym">Muraena anguilla</name>
    <dbReference type="NCBI Taxonomy" id="7936"/>
    <lineage>
        <taxon>Eukaryota</taxon>
        <taxon>Metazoa</taxon>
        <taxon>Chordata</taxon>
        <taxon>Craniata</taxon>
        <taxon>Vertebrata</taxon>
        <taxon>Euteleostomi</taxon>
        <taxon>Actinopterygii</taxon>
        <taxon>Neopterygii</taxon>
        <taxon>Teleostei</taxon>
        <taxon>Anguilliformes</taxon>
        <taxon>Anguillidae</taxon>
        <taxon>Anguilla</taxon>
    </lineage>
</organism>
<dbReference type="EMBL" id="GBXM01103534">
    <property type="protein sequence ID" value="JAH05043.1"/>
    <property type="molecule type" value="Transcribed_RNA"/>
</dbReference>
<reference evidence="1" key="1">
    <citation type="submission" date="2014-11" db="EMBL/GenBank/DDBJ databases">
        <authorList>
            <person name="Amaro Gonzalez C."/>
        </authorList>
    </citation>
    <scope>NUCLEOTIDE SEQUENCE</scope>
</reference>
<evidence type="ECO:0000313" key="1">
    <source>
        <dbReference type="EMBL" id="JAH05043.1"/>
    </source>
</evidence>
<protein>
    <submittedName>
        <fullName evidence="1">Uncharacterized protein</fullName>
    </submittedName>
</protein>
<sequence>MGTPDDAMHLHCYWVILVPERLLCLSPGDGHTSKCSPIAANATGV</sequence>
<proteinExistence type="predicted"/>
<dbReference type="AlphaFoldDB" id="A0A0E9PMH4"/>
<accession>A0A0E9PMH4</accession>